<keyword evidence="6" id="KW-0679">Respiratory chain</keyword>
<feature type="transmembrane region" description="Helical" evidence="17">
    <location>
        <begin position="95"/>
        <end position="122"/>
    </location>
</feature>
<feature type="domain" description="NADH-Ubiquinone oxidoreductase (complex I) chain 5 N-terminal" evidence="19">
    <location>
        <begin position="47"/>
        <end position="95"/>
    </location>
</feature>
<feature type="transmembrane region" description="Helical" evidence="17">
    <location>
        <begin position="273"/>
        <end position="292"/>
    </location>
</feature>
<evidence type="ECO:0000256" key="10">
    <source>
        <dbReference type="ARBA" id="ARBA00022982"/>
    </source>
</evidence>
<dbReference type="EMBL" id="KP173664">
    <property type="protein sequence ID" value="AJK90877.1"/>
    <property type="molecule type" value="Genomic_DNA"/>
</dbReference>
<keyword evidence="8" id="KW-0999">Mitochondrion inner membrane</keyword>
<comment type="catalytic activity">
    <reaction evidence="16 17">
        <text>a ubiquinone + NADH + 5 H(+)(in) = a ubiquinol + NAD(+) + 4 H(+)(out)</text>
        <dbReference type="Rhea" id="RHEA:29091"/>
        <dbReference type="Rhea" id="RHEA-COMP:9565"/>
        <dbReference type="Rhea" id="RHEA-COMP:9566"/>
        <dbReference type="ChEBI" id="CHEBI:15378"/>
        <dbReference type="ChEBI" id="CHEBI:16389"/>
        <dbReference type="ChEBI" id="CHEBI:17976"/>
        <dbReference type="ChEBI" id="CHEBI:57540"/>
        <dbReference type="ChEBI" id="CHEBI:57945"/>
        <dbReference type="EC" id="7.1.1.2"/>
    </reaction>
</comment>
<feature type="transmembrane region" description="Helical" evidence="17">
    <location>
        <begin position="54"/>
        <end position="74"/>
    </location>
</feature>
<comment type="subcellular location">
    <subcellularLocation>
        <location evidence="2">Mitochondrion inner membrane</location>
        <topology evidence="2">Multi-pass membrane protein</topology>
    </subcellularLocation>
</comment>
<evidence type="ECO:0000256" key="13">
    <source>
        <dbReference type="ARBA" id="ARBA00023075"/>
    </source>
</evidence>
<evidence type="ECO:0000256" key="3">
    <source>
        <dbReference type="ARBA" id="ARBA00012944"/>
    </source>
</evidence>
<organism evidence="21">
    <name type="scientific">Strigamia maritima</name>
    <name type="common">European centipede</name>
    <name type="synonym">Geophilus maritimus</name>
    <dbReference type="NCBI Taxonomy" id="126957"/>
    <lineage>
        <taxon>Eukaryota</taxon>
        <taxon>Metazoa</taxon>
        <taxon>Ecdysozoa</taxon>
        <taxon>Arthropoda</taxon>
        <taxon>Myriapoda</taxon>
        <taxon>Chilopoda</taxon>
        <taxon>Pleurostigmophora</taxon>
        <taxon>Geophilomorpha</taxon>
        <taxon>Linotaeniidae</taxon>
        <taxon>Strigamia</taxon>
    </lineage>
</organism>
<feature type="domain" description="NADH:quinone oxidoreductase/Mrp antiporter transmembrane" evidence="18">
    <location>
        <begin position="112"/>
        <end position="384"/>
    </location>
</feature>
<name>A0A0C5ATE2_STRMM</name>
<feature type="transmembrane region" description="Helical" evidence="17">
    <location>
        <begin position="341"/>
        <end position="360"/>
    </location>
</feature>
<evidence type="ECO:0000256" key="5">
    <source>
        <dbReference type="ARBA" id="ARBA00022448"/>
    </source>
</evidence>
<proteinExistence type="inferred from homology"/>
<keyword evidence="15 17" id="KW-0472">Membrane</keyword>
<evidence type="ECO:0000259" key="18">
    <source>
        <dbReference type="Pfam" id="PF00361"/>
    </source>
</evidence>
<dbReference type="EC" id="7.1.1.2" evidence="3 17"/>
<dbReference type="GO" id="GO:0015990">
    <property type="term" value="P:electron transport coupled proton transport"/>
    <property type="evidence" value="ECO:0007669"/>
    <property type="project" value="TreeGrafter"/>
</dbReference>
<feature type="transmembrane region" description="Helical" evidence="17">
    <location>
        <begin position="142"/>
        <end position="171"/>
    </location>
</feature>
<keyword evidence="7 17" id="KW-0812">Transmembrane</keyword>
<dbReference type="InterPro" id="IPR003945">
    <property type="entry name" value="NU5C-like"/>
</dbReference>
<sequence>MWALLSFVVLNYCRVFSVIFFSVGVLFGAGSFYLAPGGGYYVNWGLFSLGGCEVGMTIVIDVMSLMFLSFILFISSGVMLYSEGYMLGDWDKDRFCFVVFLFVLSMVFVVVSPNLISIMLGWDGLGLVSYWLVVYYQNYSSYVAGMLTVLSNRIGDVCLLVAICLMLDWGCWEYEELSVWGDYLGYVFILCLLAAMTSGAQIPFSAWLPAAMAAPTPVSSLVHSSTLVTAGVYLLVRFQGMMGGLGSFTLMSLSCATMLMAGIGANFEYDLKSVVALSTLSQVGFMLFTLSLGYPYLAFFHLLCHAVYKCLLFLCAGVIIHGSCGWQDLRMLGGGLSSVPYIGGCVGIASLALCGFPFLTGFYSKEPILEHVLIGGFGGFVVLVLLISFGLTACYSIRLVYYLMAGSGGGYSGGESDDWVLLMGGPIFYMSCFSVILGGILSWFVVPCPNLVILPLILKLSGVGVVTLGGLAGLLIGGLLGGSGLVSGFFGSMWYFPDLSGGWSSFIFLVFGGKLVQVVDVGGGNLGFWSSIIVFLGTFVQWAQDNMKKFYLFIFFLWVWFVYWGV</sequence>
<comment type="similarity">
    <text evidence="17">Belongs to the complex I subunit 5 family.</text>
</comment>
<feature type="transmembrane region" description="Helical" evidence="17">
    <location>
        <begin position="183"/>
        <end position="204"/>
    </location>
</feature>
<evidence type="ECO:0000256" key="8">
    <source>
        <dbReference type="ARBA" id="ARBA00022792"/>
    </source>
</evidence>
<reference evidence="21" key="1">
    <citation type="journal article" date="2015" name="PLoS ONE">
        <title>The Complete Mitochondrial Genome of the Geophilomorph Centipede Strigamia maritima.</title>
        <authorList>
            <person name="Robertson H.E."/>
            <person name="Lapraz F."/>
            <person name="Rhodes A.C."/>
            <person name="Telford M.J."/>
        </authorList>
    </citation>
    <scope>NUCLEOTIDE SEQUENCE</scope>
</reference>
<dbReference type="Pfam" id="PF00361">
    <property type="entry name" value="Proton_antipo_M"/>
    <property type="match status" value="1"/>
</dbReference>
<protein>
    <recommendedName>
        <fullName evidence="4 17">NADH-ubiquinone oxidoreductase chain 5</fullName>
        <ecNumber evidence="3 17">7.1.1.2</ecNumber>
    </recommendedName>
</protein>
<keyword evidence="12 17" id="KW-0520">NAD</keyword>
<dbReference type="Pfam" id="PF06455">
    <property type="entry name" value="NADH5_C"/>
    <property type="match status" value="1"/>
</dbReference>
<dbReference type="PANTHER" id="PTHR42829:SF2">
    <property type="entry name" value="NADH-UBIQUINONE OXIDOREDUCTASE CHAIN 5"/>
    <property type="match status" value="1"/>
</dbReference>
<evidence type="ECO:0000313" key="21">
    <source>
        <dbReference type="EMBL" id="AJK90877.1"/>
    </source>
</evidence>
<gene>
    <name evidence="21" type="primary">nad5</name>
</gene>
<keyword evidence="9" id="KW-1278">Translocase</keyword>
<evidence type="ECO:0000256" key="16">
    <source>
        <dbReference type="ARBA" id="ARBA00049551"/>
    </source>
</evidence>
<dbReference type="GO" id="GO:0042773">
    <property type="term" value="P:ATP synthesis coupled electron transport"/>
    <property type="evidence" value="ECO:0007669"/>
    <property type="project" value="InterPro"/>
</dbReference>
<feature type="domain" description="NADH dehydrogenase subunit 5 C-terminal" evidence="20">
    <location>
        <begin position="395"/>
        <end position="562"/>
    </location>
</feature>
<feature type="transmembrane region" description="Helical" evidence="17">
    <location>
        <begin position="526"/>
        <end position="544"/>
    </location>
</feature>
<feature type="transmembrane region" description="Helical" evidence="17">
    <location>
        <begin position="12"/>
        <end position="34"/>
    </location>
</feature>
<feature type="transmembrane region" description="Helical" evidence="17">
    <location>
        <begin position="456"/>
        <end position="480"/>
    </location>
</feature>
<evidence type="ECO:0000256" key="9">
    <source>
        <dbReference type="ARBA" id="ARBA00022967"/>
    </source>
</evidence>
<dbReference type="AlphaFoldDB" id="A0A0C5ATE2"/>
<evidence type="ECO:0000256" key="4">
    <source>
        <dbReference type="ARBA" id="ARBA00021096"/>
    </source>
</evidence>
<evidence type="ECO:0000256" key="14">
    <source>
        <dbReference type="ARBA" id="ARBA00023128"/>
    </source>
</evidence>
<feature type="transmembrane region" description="Helical" evidence="17">
    <location>
        <begin position="550"/>
        <end position="565"/>
    </location>
</feature>
<feature type="transmembrane region" description="Helical" evidence="17">
    <location>
        <begin position="216"/>
        <end position="236"/>
    </location>
</feature>
<dbReference type="GO" id="GO:0003954">
    <property type="term" value="F:NADH dehydrogenase activity"/>
    <property type="evidence" value="ECO:0007669"/>
    <property type="project" value="TreeGrafter"/>
</dbReference>
<dbReference type="GO" id="GO:0005743">
    <property type="term" value="C:mitochondrial inner membrane"/>
    <property type="evidence" value="ECO:0007669"/>
    <property type="project" value="UniProtKB-SubCell"/>
</dbReference>
<geneLocation type="mitochondrion" evidence="21"/>
<evidence type="ECO:0000259" key="20">
    <source>
        <dbReference type="Pfam" id="PF06455"/>
    </source>
</evidence>
<evidence type="ECO:0000256" key="17">
    <source>
        <dbReference type="RuleBase" id="RU003404"/>
    </source>
</evidence>
<keyword evidence="11 17" id="KW-1133">Transmembrane helix</keyword>
<evidence type="ECO:0000259" key="19">
    <source>
        <dbReference type="Pfam" id="PF00662"/>
    </source>
</evidence>
<dbReference type="InterPro" id="IPR001750">
    <property type="entry name" value="ND/Mrp_TM"/>
</dbReference>
<dbReference type="InterPro" id="IPR001516">
    <property type="entry name" value="Proton_antipo_N"/>
</dbReference>
<dbReference type="PANTHER" id="PTHR42829">
    <property type="entry name" value="NADH-UBIQUINONE OXIDOREDUCTASE CHAIN 5"/>
    <property type="match status" value="1"/>
</dbReference>
<feature type="transmembrane region" description="Helical" evidence="17">
    <location>
        <begin position="419"/>
        <end position="444"/>
    </location>
</feature>
<keyword evidence="5 17" id="KW-0813">Transport</keyword>
<dbReference type="GO" id="GO:0008137">
    <property type="term" value="F:NADH dehydrogenase (ubiquinone) activity"/>
    <property type="evidence" value="ECO:0007669"/>
    <property type="project" value="UniProtKB-EC"/>
</dbReference>
<dbReference type="Pfam" id="PF00662">
    <property type="entry name" value="Proton_antipo_N"/>
    <property type="match status" value="1"/>
</dbReference>
<evidence type="ECO:0000256" key="2">
    <source>
        <dbReference type="ARBA" id="ARBA00004448"/>
    </source>
</evidence>
<keyword evidence="13 17" id="KW-0830">Ubiquinone</keyword>
<accession>A0A0C5ATE2</accession>
<feature type="transmembrane region" description="Helical" evidence="17">
    <location>
        <begin position="248"/>
        <end position="267"/>
    </location>
</feature>
<keyword evidence="14 17" id="KW-0496">Mitochondrion</keyword>
<evidence type="ECO:0000256" key="7">
    <source>
        <dbReference type="ARBA" id="ARBA00022692"/>
    </source>
</evidence>
<dbReference type="PRINTS" id="PR01434">
    <property type="entry name" value="NADHDHGNASE5"/>
</dbReference>
<evidence type="ECO:0000256" key="11">
    <source>
        <dbReference type="ARBA" id="ARBA00022989"/>
    </source>
</evidence>
<keyword evidence="10" id="KW-0249">Electron transport</keyword>
<comment type="function">
    <text evidence="17">Core subunit of the mitochondrial membrane respiratory chain NADH dehydrogenase (Complex I) which catalyzes electron transfer from NADH through the respiratory chain, using ubiquinone as an electron acceptor. Essential for the catalytic activity and assembly of complex I.</text>
</comment>
<feature type="transmembrane region" description="Helical" evidence="17">
    <location>
        <begin position="372"/>
        <end position="399"/>
    </location>
</feature>
<evidence type="ECO:0000256" key="15">
    <source>
        <dbReference type="ARBA" id="ARBA00023136"/>
    </source>
</evidence>
<dbReference type="InterPro" id="IPR010934">
    <property type="entry name" value="NADH_DH_su5_C"/>
</dbReference>
<evidence type="ECO:0000256" key="12">
    <source>
        <dbReference type="ARBA" id="ARBA00023027"/>
    </source>
</evidence>
<comment type="function">
    <text evidence="1">Core subunit of the mitochondrial membrane respiratory chain NADH dehydrogenase (Complex I) that is believed to belong to the minimal assembly required for catalysis. Complex I functions in the transfer of electrons from NADH to the respiratory chain. The immediate electron acceptor for the enzyme is believed to be ubiquinone.</text>
</comment>
<feature type="transmembrane region" description="Helical" evidence="17">
    <location>
        <begin position="299"/>
        <end position="321"/>
    </location>
</feature>
<evidence type="ECO:0000256" key="6">
    <source>
        <dbReference type="ARBA" id="ARBA00022660"/>
    </source>
</evidence>
<evidence type="ECO:0000256" key="1">
    <source>
        <dbReference type="ARBA" id="ARBA00003257"/>
    </source>
</evidence>